<comment type="caution">
    <text evidence="1">The sequence shown here is derived from an EMBL/GenBank/DDBJ whole genome shotgun (WGS) entry which is preliminary data.</text>
</comment>
<reference evidence="2" key="1">
    <citation type="journal article" date="2019" name="Int. J. Syst. Evol. Microbiol.">
        <title>The Global Catalogue of Microorganisms (GCM) 10K type strain sequencing project: providing services to taxonomists for standard genome sequencing and annotation.</title>
        <authorList>
            <consortium name="The Broad Institute Genomics Platform"/>
            <consortium name="The Broad Institute Genome Sequencing Center for Infectious Disease"/>
            <person name="Wu L."/>
            <person name="Ma J."/>
        </authorList>
    </citation>
    <scope>NUCLEOTIDE SEQUENCE [LARGE SCALE GENOMIC DNA]</scope>
    <source>
        <strain evidence="2">JCM 16898</strain>
    </source>
</reference>
<accession>A0ABP6V4D2</accession>
<dbReference type="Proteomes" id="UP001500689">
    <property type="component" value="Unassembled WGS sequence"/>
</dbReference>
<name>A0ABP6V4D2_9PSEU</name>
<evidence type="ECO:0000313" key="1">
    <source>
        <dbReference type="EMBL" id="GAA3527790.1"/>
    </source>
</evidence>
<proteinExistence type="predicted"/>
<dbReference type="EMBL" id="BAAAZN010000001">
    <property type="protein sequence ID" value="GAA3527790.1"/>
    <property type="molecule type" value="Genomic_DNA"/>
</dbReference>
<dbReference type="RefSeq" id="WP_344855424.1">
    <property type="nucleotide sequence ID" value="NZ_BAAAZN010000001.1"/>
</dbReference>
<sequence>MKWSVAVMADGDRVLTREEIVELADAVAAWSGIATGIGTGSYGAQLLIEADTGDEAEQRARDAFALAARTAGLPRWPVRRVSMTNEDDAAGFFA</sequence>
<protein>
    <recommendedName>
        <fullName evidence="3">YCII-related domain-containing protein</fullName>
    </recommendedName>
</protein>
<evidence type="ECO:0000313" key="2">
    <source>
        <dbReference type="Proteomes" id="UP001500689"/>
    </source>
</evidence>
<organism evidence="1 2">
    <name type="scientific">Amycolatopsis ultiminotia</name>
    <dbReference type="NCBI Taxonomy" id="543629"/>
    <lineage>
        <taxon>Bacteria</taxon>
        <taxon>Bacillati</taxon>
        <taxon>Actinomycetota</taxon>
        <taxon>Actinomycetes</taxon>
        <taxon>Pseudonocardiales</taxon>
        <taxon>Pseudonocardiaceae</taxon>
        <taxon>Amycolatopsis</taxon>
    </lineage>
</organism>
<evidence type="ECO:0008006" key="3">
    <source>
        <dbReference type="Google" id="ProtNLM"/>
    </source>
</evidence>
<gene>
    <name evidence="1" type="ORF">GCM10022222_08480</name>
</gene>
<keyword evidence="2" id="KW-1185">Reference proteome</keyword>